<evidence type="ECO:0000313" key="3">
    <source>
        <dbReference type="Proteomes" id="UP000694844"/>
    </source>
</evidence>
<evidence type="ECO:0000313" key="5">
    <source>
        <dbReference type="RefSeq" id="XP_022344479.1"/>
    </source>
</evidence>
<accession>A0A8B8EY32</accession>
<keyword evidence="1" id="KW-0732">Signal</keyword>
<feature type="chain" id="PRO_5044666515" evidence="1">
    <location>
        <begin position="24"/>
        <end position="274"/>
    </location>
</feature>
<proteinExistence type="predicted"/>
<evidence type="ECO:0000313" key="4">
    <source>
        <dbReference type="RefSeq" id="XP_022344478.1"/>
    </source>
</evidence>
<dbReference type="InterPro" id="IPR000742">
    <property type="entry name" value="EGF"/>
</dbReference>
<keyword evidence="3" id="KW-1185">Reference proteome</keyword>
<name>A0A8B8EY32_CRAVI</name>
<reference evidence="4 5" key="1">
    <citation type="submission" date="2025-04" db="UniProtKB">
        <authorList>
            <consortium name="RefSeq"/>
        </authorList>
    </citation>
    <scope>IDENTIFICATION</scope>
    <source>
        <tissue evidence="4 5">Whole sample</tissue>
    </source>
</reference>
<feature type="signal peptide" evidence="1">
    <location>
        <begin position="1"/>
        <end position="23"/>
    </location>
</feature>
<dbReference type="GeneID" id="111137335"/>
<dbReference type="RefSeq" id="XP_022344479.1">
    <property type="nucleotide sequence ID" value="XM_022488771.1"/>
</dbReference>
<dbReference type="SUPFAM" id="SSF57196">
    <property type="entry name" value="EGF/Laminin"/>
    <property type="match status" value="1"/>
</dbReference>
<dbReference type="KEGG" id="cvn:111137335"/>
<evidence type="ECO:0000256" key="1">
    <source>
        <dbReference type="SAM" id="SignalP"/>
    </source>
</evidence>
<dbReference type="Proteomes" id="UP000694844">
    <property type="component" value="Chromosome 5"/>
</dbReference>
<dbReference type="OrthoDB" id="6188462at2759"/>
<evidence type="ECO:0000313" key="6">
    <source>
        <dbReference type="RefSeq" id="XP_022344480.1"/>
    </source>
</evidence>
<dbReference type="RefSeq" id="XP_022344478.1">
    <property type="nucleotide sequence ID" value="XM_022488770.1"/>
</dbReference>
<protein>
    <submittedName>
        <fullName evidence="4 5">Uncharacterized protein LOC111137335</fullName>
    </submittedName>
</protein>
<organism evidence="3 4">
    <name type="scientific">Crassostrea virginica</name>
    <name type="common">Eastern oyster</name>
    <dbReference type="NCBI Taxonomy" id="6565"/>
    <lineage>
        <taxon>Eukaryota</taxon>
        <taxon>Metazoa</taxon>
        <taxon>Spiralia</taxon>
        <taxon>Lophotrochozoa</taxon>
        <taxon>Mollusca</taxon>
        <taxon>Bivalvia</taxon>
        <taxon>Autobranchia</taxon>
        <taxon>Pteriomorphia</taxon>
        <taxon>Ostreida</taxon>
        <taxon>Ostreoidea</taxon>
        <taxon>Ostreidae</taxon>
        <taxon>Crassostrea</taxon>
    </lineage>
</organism>
<evidence type="ECO:0000259" key="2">
    <source>
        <dbReference type="PROSITE" id="PS00022"/>
    </source>
</evidence>
<dbReference type="PROSITE" id="PS00022">
    <property type="entry name" value="EGF_1"/>
    <property type="match status" value="1"/>
</dbReference>
<dbReference type="Gene3D" id="2.10.25.10">
    <property type="entry name" value="Laminin"/>
    <property type="match status" value="1"/>
</dbReference>
<gene>
    <name evidence="4 5 6" type="primary">LOC111137335</name>
</gene>
<feature type="domain" description="EGF-like" evidence="2">
    <location>
        <begin position="148"/>
        <end position="159"/>
    </location>
</feature>
<dbReference type="AlphaFoldDB" id="A0A8B8EY32"/>
<sequence length="274" mass="30687">MRIKVSIYVCLILIHLWFPITSSQTNDGPSKCVIVQEKEYISIGISLPSFLKDRDKSQCQTKDTANDFLRCGKTDVYIRPTCVCSFFNVYEASLYHTYSSCPEGDATDDVTQLTCTNCRRYSLGNNGPCINGGNLTCKGNEVAPDITCLCPPNYIGMFCETKIENVTRICKKISNSSTYDLRNCATTGKDCITYSKNKRYTYRCPEVHTSQARGELPLCIDTEDFNDTLVAMGNKSVSQQDYTSTARISASTSNVIWTFLLLLLSSMINHLCRI</sequence>
<dbReference type="RefSeq" id="XP_022344480.1">
    <property type="nucleotide sequence ID" value="XM_022488772.1"/>
</dbReference>